<feature type="domain" description="B box-type" evidence="3">
    <location>
        <begin position="241"/>
        <end position="283"/>
    </location>
</feature>
<dbReference type="SUPFAM" id="SSF52317">
    <property type="entry name" value="Class I glutamine amidotransferase-like"/>
    <property type="match status" value="1"/>
</dbReference>
<sequence length="1131" mass="126226">MIKNGSDNQTFVFLQELRVKLSNQDQTLDEVVSKLDELSLDFTETNVLVEKDLGSFKVSSDPCNVKHTHIKQFEAQIMSSIAKTPKKFTRKRKLEIEQKKKIPKGWNNEYRDKLYGVAWINDDLVVGGKAEIYFFDIMEHVKTVQIGENVIYYIHAKDGKVYLSDYESDKVYCIDKEEMSSPYCDGCFRVDKSTNAVRFCMDCEESLCRECVAAHKTIKVLTTHQMVDLKDSSAGKVKDLAVKRYCKTHNDYTLDYFCTYHDAMCCHACIPVDHRACDKILPLNEASKDVKTSALLSDIYDGINLVSTVAGDTIHNREENIQRVNEQASSITESISTFKETIINKINELEKSAMKGLSDLKNEIISKLVNEKDSVKDIKSAIEEYNDQLQFMIKNGSDNQTFVFLQELRVTILNQDQTLNDAISRLGELSLNFTETNVLGEKELGSIKMSSDPCDVQQKHTKQFGAQIMLPIRKTPKKITYNSKLKIEQKESEMDKILVTGIASENKELHVCLNNTVCTYSADGKCTGKVVLKEKIWDVAVHSKSGKIVATLCNGSLQIIENMNAATKADAHLDKSYGVAWNNNDLVVGGKAEIYFLNSNMEHIKTLKIGDGVIYYIHTKDGKVYLSDYESNKVYCIDKEGNRIFTYSSLALKSPDGIATDGNGNVYVVGRISNNVFRLSPHGTEGEIVLSAKDGIKDPIAICFGQDYKIVHLLTVNGFLITDKFLLNKRPGRTLVLGGGIYDDNNTEIYQTIVRLAGGANQAKLGIVLAASGDFNATCTFYFNIFMNMYHARSIYCIPINVNTTSGNSDPHVIDEIKQQTGIFFAGGEPESVIESLFFKNHIPSPALLAIKEMFNTGILVSGSSAGAECMPSAVMAWGGTGSSYNALQFGTYEGSEISDRDYQLYDKDGGVGLLDGFIIDAHFSERGREGRLIRLLSDTRHLHHGTDWGFGIDEDTAIEITNVGTEDEKAEVIGYKGVFFADVSQSNITVKYNSYGITNVMVHYLTHGDTIFLKNKTIIFSSTKSPMSGFERNTRAMTSTDIFNSNIKISHFNEPLPIHNPEFVKVAASIFDSKLDNSSYGDTYEHNPKFRVFMSRSGPGAEGYTERGQDFQTTDITSYKNVQVNITSVG</sequence>
<dbReference type="GO" id="GO:0008270">
    <property type="term" value="F:zinc ion binding"/>
    <property type="evidence" value="ECO:0007669"/>
    <property type="project" value="UniProtKB-KW"/>
</dbReference>
<accession>A0A6J8AGE9</accession>
<dbReference type="EC" id="3.4.15.6" evidence="4"/>
<proteinExistence type="predicted"/>
<reference evidence="4 5" key="1">
    <citation type="submission" date="2020-06" db="EMBL/GenBank/DDBJ databases">
        <authorList>
            <person name="Li R."/>
            <person name="Bekaert M."/>
        </authorList>
    </citation>
    <scope>NUCLEOTIDE SEQUENCE [LARGE SCALE GENOMIC DNA]</scope>
    <source>
        <strain evidence="5">wild</strain>
    </source>
</reference>
<evidence type="ECO:0000313" key="5">
    <source>
        <dbReference type="Proteomes" id="UP000507470"/>
    </source>
</evidence>
<dbReference type="PROSITE" id="PS50119">
    <property type="entry name" value="ZF_BBOX"/>
    <property type="match status" value="2"/>
</dbReference>
<name>A0A6J8AGE9_MYTCO</name>
<gene>
    <name evidence="4" type="ORF">MCOR_7581</name>
</gene>
<dbReference type="InterPro" id="IPR011042">
    <property type="entry name" value="6-blade_b-propeller_TolB-like"/>
</dbReference>
<dbReference type="InterPro" id="IPR000315">
    <property type="entry name" value="Znf_B-box"/>
</dbReference>
<keyword evidence="1" id="KW-0862">Zinc</keyword>
<evidence type="ECO:0000256" key="2">
    <source>
        <dbReference type="SAM" id="Coils"/>
    </source>
</evidence>
<keyword evidence="2" id="KW-0175">Coiled coil</keyword>
<dbReference type="CDD" id="cd03145">
    <property type="entry name" value="GAT1_cyanophycinase"/>
    <property type="match status" value="1"/>
</dbReference>
<keyword evidence="4" id="KW-0378">Hydrolase</keyword>
<evidence type="ECO:0000256" key="1">
    <source>
        <dbReference type="PROSITE-ProRule" id="PRU00024"/>
    </source>
</evidence>
<feature type="coiled-coil region" evidence="2">
    <location>
        <begin position="368"/>
        <end position="395"/>
    </location>
</feature>
<dbReference type="EMBL" id="CACVKT020001388">
    <property type="protein sequence ID" value="CAC5367814.1"/>
    <property type="molecule type" value="Genomic_DNA"/>
</dbReference>
<dbReference type="CDD" id="cd19757">
    <property type="entry name" value="Bbox1"/>
    <property type="match status" value="1"/>
</dbReference>
<dbReference type="GO" id="GO:0008241">
    <property type="term" value="F:peptidyl-dipeptidase activity"/>
    <property type="evidence" value="ECO:0007669"/>
    <property type="project" value="UniProtKB-EC"/>
</dbReference>
<keyword evidence="1" id="KW-0863">Zinc-finger</keyword>
<organism evidence="4 5">
    <name type="scientific">Mytilus coruscus</name>
    <name type="common">Sea mussel</name>
    <dbReference type="NCBI Taxonomy" id="42192"/>
    <lineage>
        <taxon>Eukaryota</taxon>
        <taxon>Metazoa</taxon>
        <taxon>Spiralia</taxon>
        <taxon>Lophotrochozoa</taxon>
        <taxon>Mollusca</taxon>
        <taxon>Bivalvia</taxon>
        <taxon>Autobranchia</taxon>
        <taxon>Pteriomorphia</taxon>
        <taxon>Mytilida</taxon>
        <taxon>Mytiloidea</taxon>
        <taxon>Mytilidae</taxon>
        <taxon>Mytilinae</taxon>
        <taxon>Mytilus</taxon>
    </lineage>
</organism>
<evidence type="ECO:0000259" key="3">
    <source>
        <dbReference type="PROSITE" id="PS50119"/>
    </source>
</evidence>
<dbReference type="Gene3D" id="3.40.50.880">
    <property type="match status" value="1"/>
</dbReference>
<evidence type="ECO:0000313" key="4">
    <source>
        <dbReference type="EMBL" id="CAC5367814.1"/>
    </source>
</evidence>
<dbReference type="Pfam" id="PF06739">
    <property type="entry name" value="SBBP"/>
    <property type="match status" value="1"/>
</dbReference>
<dbReference type="PANTHER" id="PTHR36175">
    <property type="entry name" value="CYANOPHYCINASE"/>
    <property type="match status" value="1"/>
</dbReference>
<feature type="domain" description="B box-type" evidence="3">
    <location>
        <begin position="179"/>
        <end position="229"/>
    </location>
</feature>
<dbReference type="Gene3D" id="2.120.10.30">
    <property type="entry name" value="TolB, C-terminal domain"/>
    <property type="match status" value="1"/>
</dbReference>
<keyword evidence="4" id="KW-0645">Protease</keyword>
<dbReference type="Gene3D" id="3.30.160.60">
    <property type="entry name" value="Classic Zinc Finger"/>
    <property type="match status" value="1"/>
</dbReference>
<protein>
    <submittedName>
        <fullName evidence="4">CphB</fullName>
        <ecNumber evidence="4">3.4.15.6</ecNumber>
    </submittedName>
</protein>
<dbReference type="Proteomes" id="UP000507470">
    <property type="component" value="Unassembled WGS sequence"/>
</dbReference>
<keyword evidence="4" id="KW-0121">Carboxypeptidase</keyword>
<keyword evidence="1" id="KW-0479">Metal-binding</keyword>
<dbReference type="AlphaFoldDB" id="A0A6J8AGE9"/>
<dbReference type="InterPro" id="IPR010620">
    <property type="entry name" value="SBBP_repeat"/>
</dbReference>
<dbReference type="OrthoDB" id="6095109at2759"/>
<keyword evidence="5" id="KW-1185">Reference proteome</keyword>
<dbReference type="InterPro" id="IPR029062">
    <property type="entry name" value="Class_I_gatase-like"/>
</dbReference>
<dbReference type="PANTHER" id="PTHR36175:SF1">
    <property type="entry name" value="CYANOPHYCINASE"/>
    <property type="match status" value="1"/>
</dbReference>
<dbReference type="GO" id="GO:0004180">
    <property type="term" value="F:carboxypeptidase activity"/>
    <property type="evidence" value="ECO:0007669"/>
    <property type="project" value="UniProtKB-KW"/>
</dbReference>
<dbReference type="SUPFAM" id="SSF63829">
    <property type="entry name" value="Calcium-dependent phosphotriesterase"/>
    <property type="match status" value="1"/>
</dbReference>